<dbReference type="CDD" id="cd00009">
    <property type="entry name" value="AAA"/>
    <property type="match status" value="1"/>
</dbReference>
<sequence>MDATVEREVQRYTQAALQALESIAHFRLSYLRGELKKHLPTDVGPLAVFVDRVVAGIAKHICLVLDSDEDAFVLVPSLSTAFWRSESRCVEAMAAKCTAKVKTYLRNHAQYPNRCFPVFHLRVYMRKFTPADRRGLSWNAYMAQIAERMVQTRELCFGYPRAKGIRVFALPPAKVAPVVSICKPKIDGPSVVAQPPIPSTQVKKTRIDSLESLVAILASAEFQSHSVVAVSCELSACPVISMATTTATYNIDCRATGGVSAVVDVLRPHFENAKLTKVWFGVHSDAAALQAQAQGLCLVGTWDVQLALERQSGKSHLGFQDVLTVFPALGDKMVQDGRGTGLPWLHLMLEVYLAHFEPIDTSFCPSWNLVQMASDARVRSAIALNGQRKFAFDKSHNHALASYELLATARPNDRFVGTPLVVNEDLELLLEFLPSDLTPLLETHEITSSLMDICLDMDRRPSARLTSGVLIHLGDDNRVITSDDLEFIVAMVGTFGANNRAHLVKQLHRISALRNRNQDIVGLTMRVGRHVPGLSTFLLDILLASEANVLFLGEPGSGKTTLLRDVARELAFRRNVYIVDTNDEIAGDGDKPHPCVGLARRITVPSLDAQSAIMVECVQNHTPQVLLVDEIGRASEVEAARTCKQRGVRMIASAHGSLRKLLKNKPLRGLVGGIESVTVGDTQVAQHVGDPVFDVVVELEKGQYNTWRVVLDAAAAVHAIANGKLYMAQVRSRVADDAISIGEVEA</sequence>
<feature type="domain" description="AAA+ ATPase" evidence="3">
    <location>
        <begin position="545"/>
        <end position="681"/>
    </location>
</feature>
<dbReference type="EMBL" id="CAADRA010005522">
    <property type="protein sequence ID" value="VFT90831.1"/>
    <property type="molecule type" value="Genomic_DNA"/>
</dbReference>
<proteinExistence type="predicted"/>
<dbReference type="InterPro" id="IPR012337">
    <property type="entry name" value="RNaseH-like_sf"/>
</dbReference>
<dbReference type="InterPro" id="IPR027417">
    <property type="entry name" value="P-loop_NTPase"/>
</dbReference>
<dbReference type="Gene3D" id="3.30.420.10">
    <property type="entry name" value="Ribonuclease H-like superfamily/Ribonuclease H"/>
    <property type="match status" value="1"/>
</dbReference>
<dbReference type="PANTHER" id="PTHR20953">
    <property type="entry name" value="KINASE-RELATED"/>
    <property type="match status" value="1"/>
</dbReference>
<evidence type="ECO:0000259" key="3">
    <source>
        <dbReference type="SMART" id="SM00382"/>
    </source>
</evidence>
<dbReference type="SUPFAM" id="SSF53098">
    <property type="entry name" value="Ribonuclease H-like"/>
    <property type="match status" value="1"/>
</dbReference>
<dbReference type="GO" id="GO:0003676">
    <property type="term" value="F:nucleic acid binding"/>
    <property type="evidence" value="ECO:0007669"/>
    <property type="project" value="InterPro"/>
</dbReference>
<keyword evidence="6" id="KW-1185">Reference proteome</keyword>
<keyword evidence="1" id="KW-0547">Nucleotide-binding</keyword>
<dbReference type="SMART" id="SM00382">
    <property type="entry name" value="AAA"/>
    <property type="match status" value="1"/>
</dbReference>
<evidence type="ECO:0000256" key="1">
    <source>
        <dbReference type="ARBA" id="ARBA00022741"/>
    </source>
</evidence>
<dbReference type="GO" id="GO:0005524">
    <property type="term" value="F:ATP binding"/>
    <property type="evidence" value="ECO:0007669"/>
    <property type="project" value="UniProtKB-KW"/>
</dbReference>
<dbReference type="Gene3D" id="3.40.50.300">
    <property type="entry name" value="P-loop containing nucleotide triphosphate hydrolases"/>
    <property type="match status" value="1"/>
</dbReference>
<reference evidence="5 6" key="1">
    <citation type="submission" date="2019-03" db="EMBL/GenBank/DDBJ databases">
        <authorList>
            <person name="Gaulin E."/>
            <person name="Dumas B."/>
        </authorList>
    </citation>
    <scope>NUCLEOTIDE SEQUENCE [LARGE SCALE GENOMIC DNA]</scope>
    <source>
        <strain evidence="5">CBS 568.67</strain>
    </source>
</reference>
<evidence type="ECO:0000256" key="2">
    <source>
        <dbReference type="ARBA" id="ARBA00022840"/>
    </source>
</evidence>
<reference evidence="4" key="2">
    <citation type="submission" date="2019-06" db="EMBL/GenBank/DDBJ databases">
        <title>Genomics analysis of Aphanomyces spp. identifies a new class of oomycete effector associated with host adaptation.</title>
        <authorList>
            <person name="Gaulin E."/>
        </authorList>
    </citation>
    <scope>NUCLEOTIDE SEQUENCE</scope>
    <source>
        <strain evidence="4">CBS 578.67</strain>
    </source>
</reference>
<dbReference type="SUPFAM" id="SSF52540">
    <property type="entry name" value="P-loop containing nucleoside triphosphate hydrolases"/>
    <property type="match status" value="1"/>
</dbReference>
<evidence type="ECO:0000313" key="5">
    <source>
        <dbReference type="EMBL" id="VFT90831.1"/>
    </source>
</evidence>
<dbReference type="Proteomes" id="UP000332933">
    <property type="component" value="Unassembled WGS sequence"/>
</dbReference>
<dbReference type="EMBL" id="VJMH01005501">
    <property type="protein sequence ID" value="KAF0695156.1"/>
    <property type="molecule type" value="Genomic_DNA"/>
</dbReference>
<accession>A0A485L099</accession>
<name>A0A485L099_9STRA</name>
<dbReference type="InterPro" id="IPR036397">
    <property type="entry name" value="RNaseH_sf"/>
</dbReference>
<protein>
    <submittedName>
        <fullName evidence="5">Aste57867_14001 protein</fullName>
    </submittedName>
</protein>
<keyword evidence="2" id="KW-0067">ATP-binding</keyword>
<gene>
    <name evidence="5" type="primary">Aste57867_14001</name>
    <name evidence="4" type="ORF">As57867_013950</name>
    <name evidence="5" type="ORF">ASTE57867_14001</name>
</gene>
<dbReference type="OrthoDB" id="26838at2759"/>
<dbReference type="PANTHER" id="PTHR20953:SF3">
    <property type="entry name" value="P-LOOP CONTAINING NUCLEOSIDE TRIPHOSPHATE HYDROLASES SUPERFAMILY PROTEIN"/>
    <property type="match status" value="1"/>
</dbReference>
<evidence type="ECO:0000313" key="4">
    <source>
        <dbReference type="EMBL" id="KAF0695156.1"/>
    </source>
</evidence>
<dbReference type="AlphaFoldDB" id="A0A485L099"/>
<organism evidence="5 6">
    <name type="scientific">Aphanomyces stellatus</name>
    <dbReference type="NCBI Taxonomy" id="120398"/>
    <lineage>
        <taxon>Eukaryota</taxon>
        <taxon>Sar</taxon>
        <taxon>Stramenopiles</taxon>
        <taxon>Oomycota</taxon>
        <taxon>Saprolegniomycetes</taxon>
        <taxon>Saprolegniales</taxon>
        <taxon>Verrucalvaceae</taxon>
        <taxon>Aphanomyces</taxon>
    </lineage>
</organism>
<dbReference type="Pfam" id="PF19568">
    <property type="entry name" value="Spore_III_AA"/>
    <property type="match status" value="1"/>
</dbReference>
<dbReference type="InterPro" id="IPR003593">
    <property type="entry name" value="AAA+_ATPase"/>
</dbReference>
<dbReference type="InterPro" id="IPR045735">
    <property type="entry name" value="Spore_III_AA_AAA+_ATPase"/>
</dbReference>
<evidence type="ECO:0000313" key="6">
    <source>
        <dbReference type="Proteomes" id="UP000332933"/>
    </source>
</evidence>